<dbReference type="InterPro" id="IPR019079">
    <property type="entry name" value="Capsule_synth_CapA"/>
</dbReference>
<dbReference type="SMART" id="SM00854">
    <property type="entry name" value="PGA_cap"/>
    <property type="match status" value="1"/>
</dbReference>
<evidence type="ECO:0000313" key="3">
    <source>
        <dbReference type="EMBL" id="RBP47333.1"/>
    </source>
</evidence>
<gene>
    <name evidence="3" type="ORF">DES53_101130</name>
</gene>
<protein>
    <submittedName>
        <fullName evidence="3">Poly-gamma-glutamate capsule biosynthesis protein CapA/YwtB (Metallophosphatase superfamily)</fullName>
    </submittedName>
</protein>
<comment type="similarity">
    <text evidence="1">Belongs to the CapA family.</text>
</comment>
<dbReference type="Pfam" id="PF09587">
    <property type="entry name" value="PGA_cap"/>
    <property type="match status" value="1"/>
</dbReference>
<comment type="caution">
    <text evidence="3">The sequence shown here is derived from an EMBL/GenBank/DDBJ whole genome shotgun (WGS) entry which is preliminary data.</text>
</comment>
<name>A0A366HST6_9BACT</name>
<sequence length="863" mass="95081">MLTALLLKLSGAGSGMWAAAPSLPVYLEESHAGSFYFLAQTLPLNEPHTLVLFDAHSDASAIPKSDGIREAIRKVASVEERAARLEKWRETGVIQAYNWMEPLMPSPIAEVVWVPMRKLDEAQRAKLEQEAREFLDGHEEALPRDAGAFAQRLRVMDFETWQKESAAWPSDKRIVASIDLDYFAASTDENLASEVAEVAAAVARLRGLEALCWALSTPWLKSQAQTDALMCAALEQSWSITNAAVQWEPFVKAGPDRSMMAKLRQRRGEQIPEFKLDEASLKLRTLILQRWKPEQTRVERERLERMMNGWRGDSFLPAISMSDRAREPDGSYRLEASQSASIVMEPPPTGARVRWWALRASSDVYRVTDVDFGFASDAPRWIQQRRVLLAEGPVMKALDVKHLAPVLDAAYHCGTAQIFAEVIRDGESRYSNVLTLRVRASGSTGLRAAWSEQFSLPYIFGSTWIAEGRRSGPETGWGADCANFTSAGYRAEGWRVPWGSPRDMRDWLEPWQGPVRADDGCLIHFGSHVAALWEDREPLGRFDDSDLVVHQLEGVPSVVSFAEIKKGRRAPEILRMKRPKREVRLLLGGDVMLGRKVGEAIGQGRNPMSAITEQISAADLAVVNLECAVLSEAAAKDPRAPLAAPAKAVTLLRDSGVDLVSLANNHSMDRGSAGLDDTLRALETSRLKQSGAGKDPVDAGKAAIVEVKGRRFAFISVFDDPQPSRAPRGQPQIFTTAEPERIIDAIAEARTQADVVIVLPHWGREHAPGPSAEQRALAASWMQAGANLVVGSGPHVVQPLEHLLGGSVAWSLGNLVFDGPGPSREWHRGALLEVTWDADTMRMVRARMIPVEIGNDGMVMLAQ</sequence>
<dbReference type="PANTHER" id="PTHR33393">
    <property type="entry name" value="POLYGLUTAMINE SYNTHESIS ACCESSORY PROTEIN RV0574C-RELATED"/>
    <property type="match status" value="1"/>
</dbReference>
<dbReference type="EMBL" id="QNRR01000001">
    <property type="protein sequence ID" value="RBP47333.1"/>
    <property type="molecule type" value="Genomic_DNA"/>
</dbReference>
<organism evidence="3 4">
    <name type="scientific">Roseimicrobium gellanilyticum</name>
    <dbReference type="NCBI Taxonomy" id="748857"/>
    <lineage>
        <taxon>Bacteria</taxon>
        <taxon>Pseudomonadati</taxon>
        <taxon>Verrucomicrobiota</taxon>
        <taxon>Verrucomicrobiia</taxon>
        <taxon>Verrucomicrobiales</taxon>
        <taxon>Verrucomicrobiaceae</taxon>
        <taxon>Roseimicrobium</taxon>
    </lineage>
</organism>
<evidence type="ECO:0000313" key="4">
    <source>
        <dbReference type="Proteomes" id="UP000253426"/>
    </source>
</evidence>
<evidence type="ECO:0000259" key="2">
    <source>
        <dbReference type="SMART" id="SM00854"/>
    </source>
</evidence>
<reference evidence="3 4" key="1">
    <citation type="submission" date="2018-06" db="EMBL/GenBank/DDBJ databases">
        <title>Genomic Encyclopedia of Type Strains, Phase IV (KMG-IV): sequencing the most valuable type-strain genomes for metagenomic binning, comparative biology and taxonomic classification.</title>
        <authorList>
            <person name="Goeker M."/>
        </authorList>
    </citation>
    <scope>NUCLEOTIDE SEQUENCE [LARGE SCALE GENOMIC DNA]</scope>
    <source>
        <strain evidence="3 4">DSM 25532</strain>
    </source>
</reference>
<dbReference type="PANTHER" id="PTHR33393:SF13">
    <property type="entry name" value="PGA BIOSYNTHESIS PROTEIN CAPA"/>
    <property type="match status" value="1"/>
</dbReference>
<dbReference type="CDD" id="cd07381">
    <property type="entry name" value="MPP_CapA"/>
    <property type="match status" value="1"/>
</dbReference>
<dbReference type="SUPFAM" id="SSF56300">
    <property type="entry name" value="Metallo-dependent phosphatases"/>
    <property type="match status" value="1"/>
</dbReference>
<proteinExistence type="inferred from homology"/>
<dbReference type="Gene3D" id="3.60.21.10">
    <property type="match status" value="1"/>
</dbReference>
<keyword evidence="4" id="KW-1185">Reference proteome</keyword>
<evidence type="ECO:0000256" key="1">
    <source>
        <dbReference type="ARBA" id="ARBA00005662"/>
    </source>
</evidence>
<feature type="domain" description="Capsule synthesis protein CapA" evidence="2">
    <location>
        <begin position="584"/>
        <end position="819"/>
    </location>
</feature>
<dbReference type="OrthoDB" id="9810906at2"/>
<dbReference type="AlphaFoldDB" id="A0A366HST6"/>
<accession>A0A366HST6</accession>
<dbReference type="InterPro" id="IPR029052">
    <property type="entry name" value="Metallo-depent_PP-like"/>
</dbReference>
<dbReference type="InterPro" id="IPR052169">
    <property type="entry name" value="CW_Biosynth-Accessory"/>
</dbReference>
<dbReference type="Proteomes" id="UP000253426">
    <property type="component" value="Unassembled WGS sequence"/>
</dbReference>